<evidence type="ECO:0000256" key="1">
    <source>
        <dbReference type="ARBA" id="ARBA00009388"/>
    </source>
</evidence>
<keyword evidence="2" id="KW-0645">Protease</keyword>
<evidence type="ECO:0000259" key="10">
    <source>
        <dbReference type="Pfam" id="PF04151"/>
    </source>
</evidence>
<dbReference type="Pfam" id="PF01447">
    <property type="entry name" value="Peptidase_M4"/>
    <property type="match status" value="1"/>
</dbReference>
<feature type="domain" description="Peptidase M4" evidence="8">
    <location>
        <begin position="253"/>
        <end position="350"/>
    </location>
</feature>
<evidence type="ECO:0000256" key="6">
    <source>
        <dbReference type="ARBA" id="ARBA00022833"/>
    </source>
</evidence>
<evidence type="ECO:0000256" key="2">
    <source>
        <dbReference type="ARBA" id="ARBA00022670"/>
    </source>
</evidence>
<feature type="domain" description="Peptidase C-terminal archaeal/bacterial" evidence="10">
    <location>
        <begin position="550"/>
        <end position="617"/>
    </location>
</feature>
<dbReference type="InterPro" id="IPR023612">
    <property type="entry name" value="Peptidase_M4"/>
</dbReference>
<name>A0ABX7NYD1_9BACT</name>
<dbReference type="SUPFAM" id="SSF55486">
    <property type="entry name" value="Metalloproteases ('zincins'), catalytic domain"/>
    <property type="match status" value="1"/>
</dbReference>
<gene>
    <name evidence="12" type="ORF">JY651_51415</name>
</gene>
<feature type="domain" description="Peptidase C-terminal archaeal/bacterial" evidence="10">
    <location>
        <begin position="667"/>
        <end position="727"/>
    </location>
</feature>
<dbReference type="PROSITE" id="PS51257">
    <property type="entry name" value="PROKAR_LIPOPROTEIN"/>
    <property type="match status" value="1"/>
</dbReference>
<dbReference type="InterPro" id="IPR013856">
    <property type="entry name" value="Peptidase_M4_domain"/>
</dbReference>
<dbReference type="CDD" id="cd09597">
    <property type="entry name" value="M4_TLP"/>
    <property type="match status" value="1"/>
</dbReference>
<dbReference type="Gene3D" id="1.10.390.10">
    <property type="entry name" value="Neutral Protease Domain 2"/>
    <property type="match status" value="1"/>
</dbReference>
<evidence type="ECO:0000256" key="4">
    <source>
        <dbReference type="ARBA" id="ARBA00022729"/>
    </source>
</evidence>
<comment type="similarity">
    <text evidence="1">Belongs to the peptidase M4 family.</text>
</comment>
<evidence type="ECO:0000256" key="5">
    <source>
        <dbReference type="ARBA" id="ARBA00022801"/>
    </source>
</evidence>
<evidence type="ECO:0000313" key="13">
    <source>
        <dbReference type="Proteomes" id="UP000662747"/>
    </source>
</evidence>
<dbReference type="EMBL" id="CP071090">
    <property type="protein sequence ID" value="QSQ23394.1"/>
    <property type="molecule type" value="Genomic_DNA"/>
</dbReference>
<evidence type="ECO:0000313" key="12">
    <source>
        <dbReference type="EMBL" id="QSQ23394.1"/>
    </source>
</evidence>
<protein>
    <submittedName>
        <fullName evidence="12">M4 family metallopeptidase</fullName>
    </submittedName>
</protein>
<dbReference type="InterPro" id="IPR011096">
    <property type="entry name" value="FTP_domain"/>
</dbReference>
<dbReference type="InterPro" id="IPR007280">
    <property type="entry name" value="Peptidase_C_arc/bac"/>
</dbReference>
<dbReference type="RefSeq" id="WP_206724969.1">
    <property type="nucleotide sequence ID" value="NZ_CP071090.1"/>
</dbReference>
<keyword evidence="7" id="KW-0482">Metalloprotease</keyword>
<feature type="domain" description="FTP" evidence="11">
    <location>
        <begin position="101"/>
        <end position="147"/>
    </location>
</feature>
<dbReference type="Pfam" id="PF02868">
    <property type="entry name" value="Peptidase_M4_C"/>
    <property type="match status" value="1"/>
</dbReference>
<organism evidence="12 13">
    <name type="scientific">Pyxidicoccus parkwayensis</name>
    <dbReference type="NCBI Taxonomy" id="2813578"/>
    <lineage>
        <taxon>Bacteria</taxon>
        <taxon>Pseudomonadati</taxon>
        <taxon>Myxococcota</taxon>
        <taxon>Myxococcia</taxon>
        <taxon>Myxococcales</taxon>
        <taxon>Cystobacterineae</taxon>
        <taxon>Myxococcaceae</taxon>
        <taxon>Pyxidicoccus</taxon>
    </lineage>
</organism>
<dbReference type="InterPro" id="IPR050728">
    <property type="entry name" value="Zinc_Metalloprotease_M4"/>
</dbReference>
<keyword evidence="5" id="KW-0378">Hydrolase</keyword>
<proteinExistence type="inferred from homology"/>
<keyword evidence="3" id="KW-0479">Metal-binding</keyword>
<dbReference type="InterPro" id="IPR027268">
    <property type="entry name" value="Peptidase_M4/M1_CTD_sf"/>
</dbReference>
<evidence type="ECO:0000259" key="8">
    <source>
        <dbReference type="Pfam" id="PF01447"/>
    </source>
</evidence>
<keyword evidence="4" id="KW-0732">Signal</keyword>
<dbReference type="PANTHER" id="PTHR33794">
    <property type="entry name" value="BACILLOLYSIN"/>
    <property type="match status" value="1"/>
</dbReference>
<evidence type="ECO:0000256" key="3">
    <source>
        <dbReference type="ARBA" id="ARBA00022723"/>
    </source>
</evidence>
<dbReference type="Gene3D" id="3.10.170.10">
    <property type="match status" value="1"/>
</dbReference>
<dbReference type="Gene3D" id="3.10.450.490">
    <property type="match status" value="1"/>
</dbReference>
<accession>A0ABX7NYD1</accession>
<dbReference type="Pfam" id="PF04151">
    <property type="entry name" value="PPC"/>
    <property type="match status" value="2"/>
</dbReference>
<sequence length="743" mass="79301">MVQNKRVRGALGIAALSVVVGCNESTPAPEANKPAEAAHTAALENGQNIVAKDAAGIPQFITGNLAPAPEIPAEGASSLTRDALASVVASVAPQFHLAPADLVFKKGYTDAQGDSHFRYDVVRNDIAVFGGEFRLHVRAGQVIAANTNVRSDLKADAKPTISSEEAVSSAGSDREALEGFVTSPDTQLVYFRDGDELRLMYKVLQTGEKADGTPVRDILLVDARTGDVQLRIPQIKEVLARRMHNGNNTSTLPGTVVRTEGQAPVADPVVNTNYNHLGTVYSCYNTLFGRDSINNAGALLISTVHHRVNYVNAFWDGTQMVYGDGDGVNASNLANSLDVTAHELTHAVTENESDLIYSGESGGLNESLSDIFGAVCEWYGDGRGPISPRYWIVGDDVWTPSIPNDGLRYMNNPTLDGDSLDYYPDYSSGVDVHYSSGISNLAFYLLSEGGTHPRGKRPDVVTGIGIEKAARIFYKANADLLLPSSNFEAAKTATEQAAAQLGYDAATIASVTSAWKAVGVGVPIPPPPTDPLEKDVPITGISGTSGSQKFFKVTVPEGAYDLTFTLAGGTGDADLYVRYNNAPTTTSYDCRPYRSGNSETCSFAAPSHGDWYVMLRGFSAYSNTSLTVTWKGGYIPVTSGVPYKYFSGAQGSSTVFTIVVPERKPGSGKNSLYVQTGEGYGNPDVYVKLGSAPTKSDYDCRSVKEHMSETCNLLNVPAGKYYIEVFGAKGGYEDIAFIASFLQ</sequence>
<reference evidence="12 13" key="1">
    <citation type="submission" date="2021-02" db="EMBL/GenBank/DDBJ databases">
        <title>De Novo genome assembly of isolated myxobacteria.</title>
        <authorList>
            <person name="Stevens D.C."/>
        </authorList>
    </citation>
    <scope>NUCLEOTIDE SEQUENCE [LARGE SCALE GENOMIC DNA]</scope>
    <source>
        <strain evidence="13">SCPEA02</strain>
    </source>
</reference>
<keyword evidence="6" id="KW-0862">Zinc</keyword>
<dbReference type="PANTHER" id="PTHR33794:SF1">
    <property type="entry name" value="BACILLOLYSIN"/>
    <property type="match status" value="1"/>
</dbReference>
<dbReference type="Pfam" id="PF07504">
    <property type="entry name" value="FTP"/>
    <property type="match status" value="1"/>
</dbReference>
<dbReference type="InterPro" id="IPR001570">
    <property type="entry name" value="Peptidase_M4_C_domain"/>
</dbReference>
<evidence type="ECO:0000259" key="9">
    <source>
        <dbReference type="Pfam" id="PF02868"/>
    </source>
</evidence>
<evidence type="ECO:0000259" key="11">
    <source>
        <dbReference type="Pfam" id="PF07504"/>
    </source>
</evidence>
<feature type="domain" description="Peptidase M4 C-terminal" evidence="9">
    <location>
        <begin position="353"/>
        <end position="520"/>
    </location>
</feature>
<dbReference type="PRINTS" id="PR00730">
    <property type="entry name" value="THERMOLYSIN"/>
</dbReference>
<dbReference type="Proteomes" id="UP000662747">
    <property type="component" value="Chromosome"/>
</dbReference>
<evidence type="ECO:0000256" key="7">
    <source>
        <dbReference type="ARBA" id="ARBA00023049"/>
    </source>
</evidence>
<keyword evidence="13" id="KW-1185">Reference proteome</keyword>
<dbReference type="Gene3D" id="2.60.120.380">
    <property type="match status" value="2"/>
</dbReference>